<protein>
    <submittedName>
        <fullName evidence="1">Uncharacterized protein</fullName>
    </submittedName>
</protein>
<sequence length="307" mass="33994">MSKKHTSYTSAFAIGEMAVLSLDRFGQNKVPYGVVEGCMIYGDQRMYRVSLFVNDGPANNPSAFLHQGRPVDGFLADDLKVITDYQYADHIGHVGRFEDPKHEVIGDSKFKVGQLVEVDVDLEREGEYDKFNIPVMITGVRYEEGKILYDVSIQRAYYEDGRINGGRLVRDTLTNIDSVFIKPVGGWPETVVTLEGDNGQSVVVKGGSVTINSPKITLGGEELNVLTADTAPEEEKVLLLNDLFDAAYEAHLNGVSCGENNKEAARNFLAQYIREQDKRLEKFRAVGSATGRISGRTENMSAKPRSE</sequence>
<proteinExistence type="predicted"/>
<gene>
    <name evidence="1" type="ORF">pEaSNUABM30_00051</name>
</gene>
<keyword evidence="2" id="KW-1185">Reference proteome</keyword>
<accession>A0AAE8XLT2</accession>
<dbReference type="EMBL" id="MZ443778">
    <property type="protein sequence ID" value="UAW53169.1"/>
    <property type="molecule type" value="Genomic_DNA"/>
</dbReference>
<organism evidence="1 2">
    <name type="scientific">Erwinia phage pEa_SNUABM_30</name>
    <dbReference type="NCBI Taxonomy" id="2869553"/>
    <lineage>
        <taxon>Viruses</taxon>
        <taxon>Duplodnaviria</taxon>
        <taxon>Heunggongvirae</taxon>
        <taxon>Uroviricota</taxon>
        <taxon>Caudoviricetes</taxon>
        <taxon>Alexandravirus</taxon>
        <taxon>Alexandravirus SNUABM30</taxon>
    </lineage>
</organism>
<dbReference type="Proteomes" id="UP000827754">
    <property type="component" value="Segment"/>
</dbReference>
<evidence type="ECO:0000313" key="2">
    <source>
        <dbReference type="Proteomes" id="UP000827754"/>
    </source>
</evidence>
<evidence type="ECO:0000313" key="1">
    <source>
        <dbReference type="EMBL" id="UAW53169.1"/>
    </source>
</evidence>
<reference evidence="1 2" key="1">
    <citation type="submission" date="2021-06" db="EMBL/GenBank/DDBJ databases">
        <title>Complete genome sequence of Erwinia phage pEa_SNUABM_30.</title>
        <authorList>
            <person name="Kim S.G."/>
            <person name="Park S.C."/>
        </authorList>
    </citation>
    <scope>NUCLEOTIDE SEQUENCE [LARGE SCALE GENOMIC DNA]</scope>
</reference>
<name>A0AAE8XLT2_9CAUD</name>